<evidence type="ECO:0000256" key="2">
    <source>
        <dbReference type="ARBA" id="ARBA00022723"/>
    </source>
</evidence>
<evidence type="ECO:0000256" key="1">
    <source>
        <dbReference type="ARBA" id="ARBA00004123"/>
    </source>
</evidence>
<evidence type="ECO:0000256" key="4">
    <source>
        <dbReference type="SAM" id="MobiDB-lite"/>
    </source>
</evidence>
<dbReference type="GO" id="GO:0046872">
    <property type="term" value="F:metal ion binding"/>
    <property type="evidence" value="ECO:0007669"/>
    <property type="project" value="UniProtKB-KW"/>
</dbReference>
<accession>A0A8S4R2K5</accession>
<comment type="caution">
    <text evidence="6">The sequence shown here is derived from an EMBL/GenBank/DDBJ whole genome shotgun (WGS) entry which is preliminary data.</text>
</comment>
<dbReference type="GO" id="GO:0032454">
    <property type="term" value="F:histone H3K9 demethylase activity"/>
    <property type="evidence" value="ECO:0007669"/>
    <property type="project" value="InterPro"/>
</dbReference>
<feature type="compositionally biased region" description="Basic and acidic residues" evidence="4">
    <location>
        <begin position="190"/>
        <end position="200"/>
    </location>
</feature>
<protein>
    <submittedName>
        <fullName evidence="6">Jg24908 protein</fullName>
    </submittedName>
</protein>
<dbReference type="GO" id="GO:0031490">
    <property type="term" value="F:chromatin DNA binding"/>
    <property type="evidence" value="ECO:0007669"/>
    <property type="project" value="TreeGrafter"/>
</dbReference>
<gene>
    <name evidence="6" type="primary">jg24908</name>
    <name evidence="6" type="ORF">PAEG_LOCUS9351</name>
</gene>
<dbReference type="PROSITE" id="PS51465">
    <property type="entry name" value="KAZAL_2"/>
    <property type="match status" value="1"/>
</dbReference>
<dbReference type="Gene3D" id="2.60.120.650">
    <property type="entry name" value="Cupin"/>
    <property type="match status" value="1"/>
</dbReference>
<evidence type="ECO:0000256" key="3">
    <source>
        <dbReference type="ARBA" id="ARBA00023242"/>
    </source>
</evidence>
<proteinExistence type="predicted"/>
<dbReference type="InterPro" id="IPR036058">
    <property type="entry name" value="Kazal_dom_sf"/>
</dbReference>
<feature type="domain" description="Kazal-like" evidence="5">
    <location>
        <begin position="399"/>
        <end position="456"/>
    </location>
</feature>
<feature type="region of interest" description="Disordered" evidence="4">
    <location>
        <begin position="221"/>
        <end position="240"/>
    </location>
</feature>
<dbReference type="SUPFAM" id="SSF100895">
    <property type="entry name" value="Kazal-type serine protease inhibitors"/>
    <property type="match status" value="1"/>
</dbReference>
<dbReference type="GO" id="GO:0003712">
    <property type="term" value="F:transcription coregulator activity"/>
    <property type="evidence" value="ECO:0007669"/>
    <property type="project" value="TreeGrafter"/>
</dbReference>
<dbReference type="InterPro" id="IPR002350">
    <property type="entry name" value="Kazal_dom"/>
</dbReference>
<name>A0A8S4R2K5_9NEOP</name>
<evidence type="ECO:0000259" key="5">
    <source>
        <dbReference type="PROSITE" id="PS51465"/>
    </source>
</evidence>
<dbReference type="SUPFAM" id="SSF51197">
    <property type="entry name" value="Clavaminate synthase-like"/>
    <property type="match status" value="1"/>
</dbReference>
<keyword evidence="7" id="KW-1185">Reference proteome</keyword>
<feature type="compositionally biased region" description="Polar residues" evidence="4">
    <location>
        <begin position="162"/>
        <end position="183"/>
    </location>
</feature>
<reference evidence="6" key="1">
    <citation type="submission" date="2022-03" db="EMBL/GenBank/DDBJ databases">
        <authorList>
            <person name="Lindestad O."/>
        </authorList>
    </citation>
    <scope>NUCLEOTIDE SEQUENCE</scope>
</reference>
<dbReference type="OrthoDB" id="6817055at2759"/>
<sequence length="463" mass="50953">MPNIFCRFYAFRRLKYAKNRQLAIAGFSDPYKDAEEDDKKLWLSSSAGAAELDIEMSCFLLREIGDQFCELLQQEKEADWLTCTTGGAHPARRLLLTQIAAGGALAAAAARAHRVRAAFALPPCACGQSCEPAAPVRAAARLLLQRALQKNIKKEEVKEESAPTNGSSPVKSENGKTGSSIVSWLSDLPMKTETKEEKSDSSSSDSEEGGNFSTLRELLIRPAPEGGDTQPKKKQKKNKSDILDEVISSIIEEKKDDDGEVKPFALSNVVKRYERSGRGREELPVRIMTLTESKILYPDVPHSWLCDGKLLHLTDPMNPGNYKPFQDQWKRGQPVIVSDVSSLLDKDLWSPESFSRDFGDTRVDIVNCASGLVPTLAVMLVAVTCRPDKPDLKQLKAEGARKKACMHDCTSAKLDPVCAGKQGEKPKSFGSECVMNNYNCEHKETLQKISKGECPGSDGIRLS</sequence>
<dbReference type="EMBL" id="CAKXAJ010024772">
    <property type="protein sequence ID" value="CAH2230076.1"/>
    <property type="molecule type" value="Genomic_DNA"/>
</dbReference>
<dbReference type="GO" id="GO:0000118">
    <property type="term" value="C:histone deacetylase complex"/>
    <property type="evidence" value="ECO:0007669"/>
    <property type="project" value="TreeGrafter"/>
</dbReference>
<evidence type="ECO:0000313" key="7">
    <source>
        <dbReference type="Proteomes" id="UP000838756"/>
    </source>
</evidence>
<comment type="subcellular location">
    <subcellularLocation>
        <location evidence="1">Nucleus</location>
    </subcellularLocation>
</comment>
<dbReference type="SMART" id="SM00280">
    <property type="entry name" value="KAZAL"/>
    <property type="match status" value="1"/>
</dbReference>
<feature type="region of interest" description="Disordered" evidence="4">
    <location>
        <begin position="154"/>
        <end position="214"/>
    </location>
</feature>
<dbReference type="Proteomes" id="UP000838756">
    <property type="component" value="Unassembled WGS sequence"/>
</dbReference>
<dbReference type="PANTHER" id="PTHR12549:SF38">
    <property type="entry name" value="JMJC DOMAIN-CONTAINING HISTONE DEMETHYLASE 2, ISOFORM A"/>
    <property type="match status" value="1"/>
</dbReference>
<dbReference type="PANTHER" id="PTHR12549">
    <property type="entry name" value="JMJC DOMAIN-CONTAINING HISTONE DEMETHYLATION PROTEIN"/>
    <property type="match status" value="1"/>
</dbReference>
<dbReference type="GO" id="GO:0000785">
    <property type="term" value="C:chromatin"/>
    <property type="evidence" value="ECO:0007669"/>
    <property type="project" value="TreeGrafter"/>
</dbReference>
<organism evidence="6 7">
    <name type="scientific">Pararge aegeria aegeria</name>
    <dbReference type="NCBI Taxonomy" id="348720"/>
    <lineage>
        <taxon>Eukaryota</taxon>
        <taxon>Metazoa</taxon>
        <taxon>Ecdysozoa</taxon>
        <taxon>Arthropoda</taxon>
        <taxon>Hexapoda</taxon>
        <taxon>Insecta</taxon>
        <taxon>Pterygota</taxon>
        <taxon>Neoptera</taxon>
        <taxon>Endopterygota</taxon>
        <taxon>Lepidoptera</taxon>
        <taxon>Glossata</taxon>
        <taxon>Ditrysia</taxon>
        <taxon>Papilionoidea</taxon>
        <taxon>Nymphalidae</taxon>
        <taxon>Satyrinae</taxon>
        <taxon>Satyrini</taxon>
        <taxon>Parargina</taxon>
        <taxon>Pararge</taxon>
    </lineage>
</organism>
<dbReference type="InterPro" id="IPR045109">
    <property type="entry name" value="LSDs-like"/>
</dbReference>
<dbReference type="Gene3D" id="3.30.60.30">
    <property type="match status" value="1"/>
</dbReference>
<dbReference type="AlphaFoldDB" id="A0A8S4R2K5"/>
<evidence type="ECO:0000313" key="6">
    <source>
        <dbReference type="EMBL" id="CAH2230076.1"/>
    </source>
</evidence>
<keyword evidence="3" id="KW-0539">Nucleus</keyword>
<dbReference type="GO" id="GO:0006357">
    <property type="term" value="P:regulation of transcription by RNA polymerase II"/>
    <property type="evidence" value="ECO:0007669"/>
    <property type="project" value="TreeGrafter"/>
</dbReference>
<keyword evidence="2" id="KW-0479">Metal-binding</keyword>